<reference evidence="1 2" key="1">
    <citation type="journal article" date="2021" name="Elife">
        <title>Chloroplast acquisition without the gene transfer in kleptoplastic sea slugs, Plakobranchus ocellatus.</title>
        <authorList>
            <person name="Maeda T."/>
            <person name="Takahashi S."/>
            <person name="Yoshida T."/>
            <person name="Shimamura S."/>
            <person name="Takaki Y."/>
            <person name="Nagai Y."/>
            <person name="Toyoda A."/>
            <person name="Suzuki Y."/>
            <person name="Arimoto A."/>
            <person name="Ishii H."/>
            <person name="Satoh N."/>
            <person name="Nishiyama T."/>
            <person name="Hasebe M."/>
            <person name="Maruyama T."/>
            <person name="Minagawa J."/>
            <person name="Obokata J."/>
            <person name="Shigenobu S."/>
        </authorList>
    </citation>
    <scope>NUCLEOTIDE SEQUENCE [LARGE SCALE GENOMIC DNA]</scope>
</reference>
<evidence type="ECO:0000313" key="1">
    <source>
        <dbReference type="EMBL" id="GFR59758.1"/>
    </source>
</evidence>
<name>A0AAV4EFL5_9GAST</name>
<proteinExistence type="predicted"/>
<sequence length="113" mass="12898">MCIVQPCSRPGVVWLASRPAASQVVHMPELLVKKQTKGLRENIEPEHPSRVRCAGLHCFIFLTILTQVPNFQHPGNCEYFSGERIIVDKIRRDNVSPARITRTWLGKPGRKKR</sequence>
<gene>
    <name evidence="1" type="ORF">ElyMa_000062600</name>
</gene>
<dbReference type="EMBL" id="BMAT01000104">
    <property type="protein sequence ID" value="GFR59758.1"/>
    <property type="molecule type" value="Genomic_DNA"/>
</dbReference>
<evidence type="ECO:0000313" key="2">
    <source>
        <dbReference type="Proteomes" id="UP000762676"/>
    </source>
</evidence>
<accession>A0AAV4EFL5</accession>
<protein>
    <submittedName>
        <fullName evidence="1">Uncharacterized protein</fullName>
    </submittedName>
</protein>
<keyword evidence="2" id="KW-1185">Reference proteome</keyword>
<dbReference type="Proteomes" id="UP000762676">
    <property type="component" value="Unassembled WGS sequence"/>
</dbReference>
<comment type="caution">
    <text evidence="1">The sequence shown here is derived from an EMBL/GenBank/DDBJ whole genome shotgun (WGS) entry which is preliminary data.</text>
</comment>
<organism evidence="1 2">
    <name type="scientific">Elysia marginata</name>
    <dbReference type="NCBI Taxonomy" id="1093978"/>
    <lineage>
        <taxon>Eukaryota</taxon>
        <taxon>Metazoa</taxon>
        <taxon>Spiralia</taxon>
        <taxon>Lophotrochozoa</taxon>
        <taxon>Mollusca</taxon>
        <taxon>Gastropoda</taxon>
        <taxon>Heterobranchia</taxon>
        <taxon>Euthyneura</taxon>
        <taxon>Panpulmonata</taxon>
        <taxon>Sacoglossa</taxon>
        <taxon>Placobranchoidea</taxon>
        <taxon>Plakobranchidae</taxon>
        <taxon>Elysia</taxon>
    </lineage>
</organism>
<dbReference type="AlphaFoldDB" id="A0AAV4EFL5"/>